<dbReference type="InParanoid" id="A0A059CQ27"/>
<dbReference type="SMART" id="SM01191">
    <property type="entry name" value="ENT"/>
    <property type="match status" value="1"/>
</dbReference>
<sequence>MKLKGNKVRLLCKEEPKMNMRVEDGCLSVANKSRFQDSNAVSSRTSGMKRLSPYCSSQLRVNAGHSHKSKATIKDNVFLRAPLEKVDAVAYPREILGERNMHASFGSHLEPNDSDTDASSVGSCSVIDDCFNRLSSRTLRDPSQDADTLCSSAESFQGRDDEEDVTFSLPHEEAVATRVHSLELHAYRSILVALYASGPMSWEQEALLTNLRLSLNISNDEHLIELRNLISSRRSLHIS</sequence>
<name>A0A059CQ27_EUCGR</name>
<proteinExistence type="predicted"/>
<dbReference type="OMA" id="PPHDANT"/>
<gene>
    <name evidence="4" type="ORF">EUGRSUZ_C01790</name>
</gene>
<dbReference type="Gene3D" id="1.10.1240.40">
    <property type="entry name" value="ENT domain"/>
    <property type="match status" value="1"/>
</dbReference>
<dbReference type="GO" id="GO:0050832">
    <property type="term" value="P:defense response to fungus"/>
    <property type="evidence" value="ECO:0007669"/>
    <property type="project" value="InterPro"/>
</dbReference>
<keyword evidence="2" id="KW-0539">Nucleus</keyword>
<dbReference type="InterPro" id="IPR036142">
    <property type="entry name" value="ENT_dom-like_sf"/>
</dbReference>
<dbReference type="GO" id="GO:0005634">
    <property type="term" value="C:nucleus"/>
    <property type="evidence" value="ECO:0000318"/>
    <property type="project" value="GO_Central"/>
</dbReference>
<dbReference type="PROSITE" id="PS51138">
    <property type="entry name" value="ENT"/>
    <property type="match status" value="1"/>
</dbReference>
<dbReference type="PANTHER" id="PTHR33432:SF33">
    <property type="entry name" value="OS03G0796400 PROTEIN"/>
    <property type="match status" value="1"/>
</dbReference>
<dbReference type="PANTHER" id="PTHR33432">
    <property type="entry name" value="PROTEIN EMSY-LIKE 4"/>
    <property type="match status" value="1"/>
</dbReference>
<accession>A0A059CQ27</accession>
<reference evidence="4" key="1">
    <citation type="submission" date="2013-07" db="EMBL/GenBank/DDBJ databases">
        <title>The genome of Eucalyptus grandis.</title>
        <authorList>
            <person name="Schmutz J."/>
            <person name="Hayes R."/>
            <person name="Myburg A."/>
            <person name="Tuskan G."/>
            <person name="Grattapaglia D."/>
            <person name="Rokhsar D.S."/>
        </authorList>
    </citation>
    <scope>NUCLEOTIDE SEQUENCE</scope>
    <source>
        <tissue evidence="4">Leaf extractions</tissue>
    </source>
</reference>
<dbReference type="AlphaFoldDB" id="A0A059CQ27"/>
<feature type="domain" description="ENT" evidence="3">
    <location>
        <begin position="175"/>
        <end position="239"/>
    </location>
</feature>
<evidence type="ECO:0000256" key="1">
    <source>
        <dbReference type="ARBA" id="ARBA00004123"/>
    </source>
</evidence>
<organism evidence="4">
    <name type="scientific">Eucalyptus grandis</name>
    <name type="common">Flooded gum</name>
    <dbReference type="NCBI Taxonomy" id="71139"/>
    <lineage>
        <taxon>Eukaryota</taxon>
        <taxon>Viridiplantae</taxon>
        <taxon>Streptophyta</taxon>
        <taxon>Embryophyta</taxon>
        <taxon>Tracheophyta</taxon>
        <taxon>Spermatophyta</taxon>
        <taxon>Magnoliopsida</taxon>
        <taxon>eudicotyledons</taxon>
        <taxon>Gunneridae</taxon>
        <taxon>Pentapetalae</taxon>
        <taxon>rosids</taxon>
        <taxon>malvids</taxon>
        <taxon>Myrtales</taxon>
        <taxon>Myrtaceae</taxon>
        <taxon>Myrtoideae</taxon>
        <taxon>Eucalypteae</taxon>
        <taxon>Eucalyptus</taxon>
    </lineage>
</organism>
<dbReference type="STRING" id="71139.A0A059CQ27"/>
<dbReference type="SUPFAM" id="SSF158639">
    <property type="entry name" value="ENT-like"/>
    <property type="match status" value="1"/>
</dbReference>
<comment type="subcellular location">
    <subcellularLocation>
        <location evidence="1">Nucleus</location>
    </subcellularLocation>
</comment>
<dbReference type="EMBL" id="KK198755">
    <property type="protein sequence ID" value="KCW80447.1"/>
    <property type="molecule type" value="Genomic_DNA"/>
</dbReference>
<dbReference type="InterPro" id="IPR033485">
    <property type="entry name" value="EMSY-LIKE_plant"/>
</dbReference>
<dbReference type="InterPro" id="IPR005491">
    <property type="entry name" value="ENT_dom"/>
</dbReference>
<evidence type="ECO:0000313" key="4">
    <source>
        <dbReference type="EMBL" id="KCW80447.1"/>
    </source>
</evidence>
<dbReference type="Gramene" id="KCW80447">
    <property type="protein sequence ID" value="KCW80447"/>
    <property type="gene ID" value="EUGRSUZ_C01790"/>
</dbReference>
<evidence type="ECO:0000256" key="2">
    <source>
        <dbReference type="ARBA" id="ARBA00023242"/>
    </source>
</evidence>
<dbReference type="eggNOG" id="KOG4675">
    <property type="taxonomic scope" value="Eukaryota"/>
</dbReference>
<dbReference type="OrthoDB" id="663550at2759"/>
<dbReference type="Pfam" id="PF03735">
    <property type="entry name" value="ENT"/>
    <property type="match status" value="1"/>
</dbReference>
<protein>
    <recommendedName>
        <fullName evidence="3">ENT domain-containing protein</fullName>
    </recommendedName>
</protein>
<evidence type="ECO:0000259" key="3">
    <source>
        <dbReference type="PROSITE" id="PS51138"/>
    </source>
</evidence>